<evidence type="ECO:0000313" key="1">
    <source>
        <dbReference type="EMBL" id="GAA3978461.1"/>
    </source>
</evidence>
<reference evidence="2" key="1">
    <citation type="journal article" date="2019" name="Int. J. Syst. Evol. Microbiol.">
        <title>The Global Catalogue of Microorganisms (GCM) 10K type strain sequencing project: providing services to taxonomists for standard genome sequencing and annotation.</title>
        <authorList>
            <consortium name="The Broad Institute Genomics Platform"/>
            <consortium name="The Broad Institute Genome Sequencing Center for Infectious Disease"/>
            <person name="Wu L."/>
            <person name="Ma J."/>
        </authorList>
    </citation>
    <scope>NUCLEOTIDE SEQUENCE [LARGE SCALE GENOMIC DNA]</scope>
    <source>
        <strain evidence="2">JCM 17217</strain>
    </source>
</reference>
<protein>
    <recommendedName>
        <fullName evidence="3">Nucleotidyltransferase substrate binding protein, HI0074 family</fullName>
    </recommendedName>
</protein>
<name>A0ABP7Q8Q6_9BACT</name>
<dbReference type="Gene3D" id="1.20.120.330">
    <property type="entry name" value="Nucleotidyltransferases domain 2"/>
    <property type="match status" value="1"/>
</dbReference>
<sequence length="139" mass="16055">MNTLDFAALERCLATLERAYSRLVVTSPTDDDHDLFRAACVKEFELILEIVVKLLRKVLREYVTSTRELNELPFKHILRLAAQYGLLSLDEVDRWLLHQDNRNTSAHEYGMQFAEKIVSFLPTFISDTKAVLATLRQQA</sequence>
<dbReference type="SUPFAM" id="SSF81593">
    <property type="entry name" value="Nucleotidyltransferase substrate binding subunit/domain"/>
    <property type="match status" value="1"/>
</dbReference>
<dbReference type="Proteomes" id="UP001501556">
    <property type="component" value="Unassembled WGS sequence"/>
</dbReference>
<dbReference type="RefSeq" id="WP_345124775.1">
    <property type="nucleotide sequence ID" value="NZ_BAABDI010000016.1"/>
</dbReference>
<keyword evidence="2" id="KW-1185">Reference proteome</keyword>
<proteinExistence type="predicted"/>
<evidence type="ECO:0000313" key="2">
    <source>
        <dbReference type="Proteomes" id="UP001501556"/>
    </source>
</evidence>
<gene>
    <name evidence="1" type="ORF">GCM10022407_24560</name>
</gene>
<dbReference type="Pfam" id="PF08780">
    <property type="entry name" value="NTase_sub_bind"/>
    <property type="match status" value="1"/>
</dbReference>
<dbReference type="EMBL" id="BAABDI010000016">
    <property type="protein sequence ID" value="GAA3978461.1"/>
    <property type="molecule type" value="Genomic_DNA"/>
</dbReference>
<accession>A0ABP7Q8Q6</accession>
<organism evidence="1 2">
    <name type="scientific">Hymenobacter antarcticus</name>
    <dbReference type="NCBI Taxonomy" id="486270"/>
    <lineage>
        <taxon>Bacteria</taxon>
        <taxon>Pseudomonadati</taxon>
        <taxon>Bacteroidota</taxon>
        <taxon>Cytophagia</taxon>
        <taxon>Cytophagales</taxon>
        <taxon>Hymenobacteraceae</taxon>
        <taxon>Hymenobacter</taxon>
    </lineage>
</organism>
<evidence type="ECO:0008006" key="3">
    <source>
        <dbReference type="Google" id="ProtNLM"/>
    </source>
</evidence>
<dbReference type="InterPro" id="IPR010235">
    <property type="entry name" value="HepT"/>
</dbReference>
<comment type="caution">
    <text evidence="1">The sequence shown here is derived from an EMBL/GenBank/DDBJ whole genome shotgun (WGS) entry which is preliminary data.</text>
</comment>